<dbReference type="AlphaFoldDB" id="A0A1I3SQ22"/>
<keyword evidence="2" id="KW-1185">Reference proteome</keyword>
<evidence type="ECO:0000313" key="1">
    <source>
        <dbReference type="EMBL" id="SFJ60623.1"/>
    </source>
</evidence>
<dbReference type="Proteomes" id="UP000198915">
    <property type="component" value="Unassembled WGS sequence"/>
</dbReference>
<accession>A0A1I3SQ22</accession>
<evidence type="ECO:0008006" key="3">
    <source>
        <dbReference type="Google" id="ProtNLM"/>
    </source>
</evidence>
<gene>
    <name evidence="1" type="ORF">SAMN05518846_104253</name>
</gene>
<reference evidence="2" key="1">
    <citation type="submission" date="2016-10" db="EMBL/GenBank/DDBJ databases">
        <authorList>
            <person name="Varghese N."/>
            <person name="Submissions S."/>
        </authorList>
    </citation>
    <scope>NUCLEOTIDE SEQUENCE [LARGE SCALE GENOMIC DNA]</scope>
    <source>
        <strain evidence="2">OK042</strain>
    </source>
</reference>
<organism evidence="1 2">
    <name type="scientific">Brevibacillus centrosporus</name>
    <dbReference type="NCBI Taxonomy" id="54910"/>
    <lineage>
        <taxon>Bacteria</taxon>
        <taxon>Bacillati</taxon>
        <taxon>Bacillota</taxon>
        <taxon>Bacilli</taxon>
        <taxon>Bacillales</taxon>
        <taxon>Paenibacillaceae</taxon>
        <taxon>Brevibacillus</taxon>
    </lineage>
</organism>
<dbReference type="Pfam" id="PF11256">
    <property type="entry name" value="SAV0927-like"/>
    <property type="match status" value="1"/>
</dbReference>
<sequence>MEHYDHLYEESENANVRFLGLVSEGTRHDFGIVFTNKFYGKPLVICMQTGQSTLLGSEDVVNPGYLQKIFRLDSESEAETLAQFFQEYLPTIPFEENQY</sequence>
<dbReference type="EMBL" id="FORT01000004">
    <property type="protein sequence ID" value="SFJ60623.1"/>
    <property type="molecule type" value="Genomic_DNA"/>
</dbReference>
<dbReference type="STRING" id="1884381.SAMN05518846_104253"/>
<name>A0A1I3SQ22_9BACL</name>
<dbReference type="InterPro" id="IPR021415">
    <property type="entry name" value="SAV0927-like"/>
</dbReference>
<dbReference type="GeneID" id="301131984"/>
<dbReference type="RefSeq" id="WP_092267703.1">
    <property type="nucleotide sequence ID" value="NZ_BJOE01000028.1"/>
</dbReference>
<protein>
    <recommendedName>
        <fullName evidence="3">DUF3055 domain-containing protein</fullName>
    </recommendedName>
</protein>
<proteinExistence type="predicted"/>
<evidence type="ECO:0000313" key="2">
    <source>
        <dbReference type="Proteomes" id="UP000198915"/>
    </source>
</evidence>